<dbReference type="Pfam" id="PF18818">
    <property type="entry name" value="MPTase-PolyVal"/>
    <property type="match status" value="1"/>
</dbReference>
<evidence type="ECO:0000256" key="1">
    <source>
        <dbReference type="SAM" id="Coils"/>
    </source>
</evidence>
<dbReference type="SMART" id="SM00493">
    <property type="entry name" value="TOPRIM"/>
    <property type="match status" value="1"/>
</dbReference>
<gene>
    <name evidence="3" type="ORF">ACD661_15970</name>
</gene>
<dbReference type="InterPro" id="IPR006171">
    <property type="entry name" value="TOPRIM_dom"/>
</dbReference>
<evidence type="ECO:0000313" key="4">
    <source>
        <dbReference type="Proteomes" id="UP001615550"/>
    </source>
</evidence>
<dbReference type="Pfam" id="PF18974">
    <property type="entry name" value="DUF5710"/>
    <property type="match status" value="2"/>
</dbReference>
<dbReference type="InterPro" id="IPR041459">
    <property type="entry name" value="MPTase-PolyVal"/>
</dbReference>
<name>A0ABW8DDY8_9GAMM</name>
<protein>
    <submittedName>
        <fullName evidence="3">Zincin-like metallopeptidase domain-containing protein</fullName>
    </submittedName>
</protein>
<dbReference type="CDD" id="cd01029">
    <property type="entry name" value="TOPRIM_primases"/>
    <property type="match status" value="1"/>
</dbReference>
<feature type="domain" description="Toprim" evidence="2">
    <location>
        <begin position="700"/>
        <end position="782"/>
    </location>
</feature>
<comment type="caution">
    <text evidence="3">The sequence shown here is derived from an EMBL/GenBank/DDBJ whole genome shotgun (WGS) entry which is preliminary data.</text>
</comment>
<evidence type="ECO:0000259" key="2">
    <source>
        <dbReference type="SMART" id="SM00493"/>
    </source>
</evidence>
<proteinExistence type="predicted"/>
<sequence length="852" mass="95496">MNKKPFHEVIAERLIQQLKQGTAPWQRPWEPGAPNAFIPMNPITGKRYKGINAIALMAQDYRDPRWMTYKQAEEAQAQVRKGEKGSAIQYWKFTEEQIKKDEQGKPVLDPHGKPVKIEIRLERPRVFYATVFNAEQIDGLPPRTQKEIAWNSIDRAEQILSSSGAAILHGENNRAFYRPSTDTIHLPDKSQFLSADNYYAVALHELGHWTGHSTRMDRDLIHPFGSDGYAKEELRAEITSMILGDELGIGHDPDQHATYIESWIKVLHDDPLELFRAAAEAEKMQQFILSFELKQEQVQNTNHPLPNELENKMTLANEVEPVNHDNHLNENPPTLDDEIATLNKAQSQLQTQAPTNQTPVTNKSAEIEKLWLDIPFKQKEVAKELAGVLPDGKKAIAWDKEHSRWFAHPGANLELLKPWIISPQLDTGSKAQDIEPSQIATEKTWLAVPYEQREAVKHIAGRLEDGKKAVEWDKAAKCWFAHIGTNLEPLKPWILNTNLERQQPALTPEQEFSDILKSIGSIVTGEHPIMDGKKHRISVDGDKKGEKSGFYVGHLDGHPAGYVKNNRTGIETKWKSKGYSLTDEERATLHALAATKIKERAEEQRQDQEEAAKRVSKQLSDLVLITTPTPYLQTKKIEPHSEIFTDVNGQTTYIPATDASGKLWTMQYIKEDGTKRFAKNSRKEGCFHALGGLNALAEAPALVIAEGFATAASISQELGFATISAFDAGNLEPVARALQEQFPDKPIIIMGDDDKHLEINQGINPGRSKALDAAKAVNGIALFPIFAPGEQAGDPKSFSDFNDLASKSVLGSEGVKRQIKPIVDKIIQKNETSIIEQKEIKMTRHQHSTLTL</sequence>
<keyword evidence="4" id="KW-1185">Reference proteome</keyword>
<feature type="coiled-coil region" evidence="1">
    <location>
        <begin position="591"/>
        <end position="618"/>
    </location>
</feature>
<dbReference type="InterPro" id="IPR013610">
    <property type="entry name" value="ArdC_N"/>
</dbReference>
<dbReference type="Pfam" id="PF08401">
    <property type="entry name" value="ArdcN"/>
    <property type="match status" value="1"/>
</dbReference>
<dbReference type="Proteomes" id="UP001615550">
    <property type="component" value="Unassembled WGS sequence"/>
</dbReference>
<evidence type="ECO:0000313" key="3">
    <source>
        <dbReference type="EMBL" id="MFJ1270056.1"/>
    </source>
</evidence>
<dbReference type="InterPro" id="IPR034154">
    <property type="entry name" value="TOPRIM_DnaG/twinkle"/>
</dbReference>
<reference evidence="3 4" key="1">
    <citation type="submission" date="2024-08" db="EMBL/GenBank/DDBJ databases">
        <title>Draft Genome Sequence of Legionella lytica strain DSB2004, Isolated From a Fire Sprinkler System.</title>
        <authorList>
            <person name="Everhart A.D."/>
            <person name="Kidane D.T."/>
            <person name="Farone A.L."/>
            <person name="Farone M.B."/>
        </authorList>
    </citation>
    <scope>NUCLEOTIDE SEQUENCE [LARGE SCALE GENOMIC DNA]</scope>
    <source>
        <strain evidence="3 4">DSB2004</strain>
    </source>
</reference>
<accession>A0ABW8DDY8</accession>
<dbReference type="RefSeq" id="WP_400188857.1">
    <property type="nucleotide sequence ID" value="NZ_JBGORX010000012.1"/>
</dbReference>
<dbReference type="InterPro" id="IPR043764">
    <property type="entry name" value="DUF5710"/>
</dbReference>
<dbReference type="EMBL" id="JBGORX010000012">
    <property type="protein sequence ID" value="MFJ1270056.1"/>
    <property type="molecule type" value="Genomic_DNA"/>
</dbReference>
<organism evidence="3 4">
    <name type="scientific">Legionella lytica</name>
    <dbReference type="NCBI Taxonomy" id="96232"/>
    <lineage>
        <taxon>Bacteria</taxon>
        <taxon>Pseudomonadati</taxon>
        <taxon>Pseudomonadota</taxon>
        <taxon>Gammaproteobacteria</taxon>
        <taxon>Legionellales</taxon>
        <taxon>Legionellaceae</taxon>
        <taxon>Legionella</taxon>
    </lineage>
</organism>
<dbReference type="Pfam" id="PF13362">
    <property type="entry name" value="Toprim_3"/>
    <property type="match status" value="1"/>
</dbReference>
<keyword evidence="1" id="KW-0175">Coiled coil</keyword>